<gene>
    <name evidence="1" type="ORF">PoB_000071100</name>
</gene>
<keyword evidence="2" id="KW-1185">Reference proteome</keyword>
<protein>
    <submittedName>
        <fullName evidence="1">Tigger transposable element-derived protein</fullName>
    </submittedName>
</protein>
<organism evidence="1 2">
    <name type="scientific">Plakobranchus ocellatus</name>
    <dbReference type="NCBI Taxonomy" id="259542"/>
    <lineage>
        <taxon>Eukaryota</taxon>
        <taxon>Metazoa</taxon>
        <taxon>Spiralia</taxon>
        <taxon>Lophotrochozoa</taxon>
        <taxon>Mollusca</taxon>
        <taxon>Gastropoda</taxon>
        <taxon>Heterobranchia</taxon>
        <taxon>Euthyneura</taxon>
        <taxon>Panpulmonata</taxon>
        <taxon>Sacoglossa</taxon>
        <taxon>Placobranchoidea</taxon>
        <taxon>Plakobranchidae</taxon>
        <taxon>Plakobranchus</taxon>
    </lineage>
</organism>
<dbReference type="EMBL" id="BLXT01000055">
    <property type="protein sequence ID" value="GFN74205.1"/>
    <property type="molecule type" value="Genomic_DNA"/>
</dbReference>
<reference evidence="1 2" key="1">
    <citation type="journal article" date="2021" name="Elife">
        <title>Chloroplast acquisition without the gene transfer in kleptoplastic sea slugs, Plakobranchus ocellatus.</title>
        <authorList>
            <person name="Maeda T."/>
            <person name="Takahashi S."/>
            <person name="Yoshida T."/>
            <person name="Shimamura S."/>
            <person name="Takaki Y."/>
            <person name="Nagai Y."/>
            <person name="Toyoda A."/>
            <person name="Suzuki Y."/>
            <person name="Arimoto A."/>
            <person name="Ishii H."/>
            <person name="Satoh N."/>
            <person name="Nishiyama T."/>
            <person name="Hasebe M."/>
            <person name="Maruyama T."/>
            <person name="Minagawa J."/>
            <person name="Obokata J."/>
            <person name="Shigenobu S."/>
        </authorList>
    </citation>
    <scope>NUCLEOTIDE SEQUENCE [LARGE SCALE GENOMIC DNA]</scope>
</reference>
<comment type="caution">
    <text evidence="1">The sequence shown here is derived from an EMBL/GenBank/DDBJ whole genome shotgun (WGS) entry which is preliminary data.</text>
</comment>
<sequence>MYASAACATHGSLIHMLSDDRLGLTDWGGLSLTCGNWLYRIESGEGEKGPRVPEPLPCKLKYLRMLILYYFSARRGHIFTLKLQKFVRNPSPAN</sequence>
<name>A0AAV3XTN2_9GAST</name>
<evidence type="ECO:0000313" key="2">
    <source>
        <dbReference type="Proteomes" id="UP000735302"/>
    </source>
</evidence>
<evidence type="ECO:0000313" key="1">
    <source>
        <dbReference type="EMBL" id="GFN74205.1"/>
    </source>
</evidence>
<dbReference type="Proteomes" id="UP000735302">
    <property type="component" value="Unassembled WGS sequence"/>
</dbReference>
<accession>A0AAV3XTN2</accession>
<dbReference type="AlphaFoldDB" id="A0AAV3XTN2"/>
<proteinExistence type="predicted"/>